<feature type="domain" description="IPT/TIG" evidence="2">
    <location>
        <begin position="1013"/>
        <end position="1092"/>
    </location>
</feature>
<feature type="domain" description="IPT/TIG" evidence="2">
    <location>
        <begin position="279"/>
        <end position="358"/>
    </location>
</feature>
<dbReference type="Proteomes" id="UP001165069">
    <property type="component" value="Unassembled WGS sequence"/>
</dbReference>
<dbReference type="SUPFAM" id="SSF81296">
    <property type="entry name" value="E set domains"/>
    <property type="match status" value="10"/>
</dbReference>
<feature type="domain" description="IPT/TIG" evidence="2">
    <location>
        <begin position="767"/>
        <end position="845"/>
    </location>
</feature>
<feature type="domain" description="IPT/TIG" evidence="2">
    <location>
        <begin position="524"/>
        <end position="604"/>
    </location>
</feature>
<dbReference type="RefSeq" id="WP_285571930.1">
    <property type="nucleotide sequence ID" value="NZ_BSDE01000002.1"/>
</dbReference>
<dbReference type="SMART" id="SM00429">
    <property type="entry name" value="IPT"/>
    <property type="match status" value="9"/>
</dbReference>
<feature type="domain" description="IPT/TIG" evidence="2">
    <location>
        <begin position="115"/>
        <end position="194"/>
    </location>
</feature>
<dbReference type="Gene3D" id="2.60.120.260">
    <property type="entry name" value="Galactose-binding domain-like"/>
    <property type="match status" value="5"/>
</dbReference>
<dbReference type="InterPro" id="IPR014756">
    <property type="entry name" value="Ig_E-set"/>
</dbReference>
<feature type="domain" description="IPT/TIG" evidence="2">
    <location>
        <begin position="1255"/>
        <end position="1336"/>
    </location>
</feature>
<dbReference type="CDD" id="cd00102">
    <property type="entry name" value="IPT"/>
    <property type="match status" value="3"/>
</dbReference>
<evidence type="ECO:0000256" key="1">
    <source>
        <dbReference type="SAM" id="MobiDB-lite"/>
    </source>
</evidence>
<proteinExistence type="predicted"/>
<dbReference type="InterPro" id="IPR013783">
    <property type="entry name" value="Ig-like_fold"/>
</dbReference>
<dbReference type="InterPro" id="IPR013320">
    <property type="entry name" value="ConA-like_dom_sf"/>
</dbReference>
<dbReference type="SUPFAM" id="SSF49899">
    <property type="entry name" value="Concanavalin A-like lectins/glucanases"/>
    <property type="match status" value="1"/>
</dbReference>
<protein>
    <recommendedName>
        <fullName evidence="2">IPT/TIG domain-containing protein</fullName>
    </recommendedName>
</protein>
<sequence length="2242" mass="233356">MQPKHTFGLGAVALTLVGSLSVGCGGGKSDPSKPAPTLTGFSPASGWEGDTVTLSGHAFTGATSITINGLAATDLKVLSDTSATATVPKGATSGPIRIQTPGGSATSTQSFQMLQLTLADVAPATGWEGDTITLTGTGFTGATSVAFNGTAAASFQVASDTQIKAMVPVGATSGTVTVQTPHGTTTSGSPFQVRHVALTSFAPAAGWEGDTVTLTGTGLTGTTAVSFNGLAAASFVVVSDTQITAAVPVGASTGALTLQTPHGTAQSSQAFQVNLPSASPWIETFSPTSGLPGDTIRITGSYLSGVSGIKIGGVAATTFTARTPNTLDVVVPAAAQTGKITLTSAGGPASSADDFHLMSGQLLLNPDFEQGFTAWQGTAGAVIDAFQGKYGTSPRSGHFYGHLAGETGTQTLFQTVTIPTDVTDAQLSLWLALETLEQGPADTLNLKIRDANGALISLLKTWDSGTASQDWTNFTFDLSAFKGQTIQVYFESLQTDSTPNVADGSSWWIDDVTLNVSFPATSRPPAVSGFAPAAGFPGITWVTLSGTNLIGTTGVQFNGTSATQIQQVDASTVRALVPAGATSGPITVTTTHGPAASTGSFNVSTPVANLLLNGDFEQGPVGWDQNVFLRSGINYYVPSPHSGLAYGYLGYYGKDATDWTSQVVSIPAGVQATLSYWLIMGTFEDTARDTYEVRIEDPVSGAILGTEQKLTCQNGPLGWTQYSLDLSKYAGQQVRIRFTSIEVGDRPTYWFIDDAGLYVTGAASAVLPTATSITPAFGFAGETFVTLSGTNLFGVKSVSFNGTLAKNVTNGSNGLVVQIPAGATSGPITLTTDHGIGTTAPFEVAQPVANLIVNGDMETGAQAWTPADYVFNAKTYTNSPLADAHSGLCYGYVGGMGTDFVDTMDQTLDIPAGTTRATLTYWLGRTTDETTARDTFQIQILDAADGTTLLGTAQTIDCLSGPGDWAYEMVDLTPWKGKKVILRFASVEVGDKQTSWVFDDVKVYVEGASLAIPPAVTSLLPASGLAGQTVVHIKGSKLYSTTRVDFNGVACTDWSLIGEDELLATVPVGATSGTVTVTTSHGNVAAGTFTVTPCIGDILVNGGFEAGTQGWTAAKDVIFTYNPASKSPRPAQVQPRTGSGEAAIGGTSTLAQSVTIPASATAARFSFWMAADSAWAATPTDALSVVIRDGAGNLLPNGALLTVNGDGGHERTWWPYEVDLSAFAGQTVTVSLEANAKQVKYYFDDARLYLVGATNPAITRIDPASAVPGQTYVTLTGSNFMGRPQVTFNGIASTEVKVQDATHVVALVPAGATAAGPIVLTSGTSAATSPQNLVLADGNLLTNSSFEAGSLGWEPSWNSYDFFGPYGGSLPPARSGHWEGWVGGFGGDKVDFLAQEVLIPNSVKTAELRFWLQVSTDDAAGKDQFKVRVLDPLTQAPLDGGELKTIGCQDGYHTWTLVTLDMTPFKGKLVRLSLESQEHKSTLATAADATSWFIEDVEMVYTGTGPSALPAIQAISPSSGIAGETTVNIFGSNFTGATGVSINGVPAPNWTLVGPSLITVAVPATATSGPISVQLPSGSITSPTNFTALEHTPTPTNLLPSRGPVGTLVVVEGKYLDHTTLILLGNLSVPFRVDSPNQLRMWIPSGATTGQVRFFNHSSAGQANGGTFTVDAAASPVSVFLDEVILSQGTQNPQGDVPLVQNRSTLLRAVVRANGTNSLKPQVKFTLKDGKGNLLLEQVVDAPQWDVPETVDFADVNATWNLRVPANLMAADTTLLVTLDPSGSIPAVDPGHRTWPADGQPLALAPKDTKTFSAYFVPVQYTHKADGKTYTGILGDTQVNHSLADYTTGISRVWPLPDALDVQSHDVFVSAADPGANYESGTWEQVLTELLALRVAEKHPERYYYGIIDPWFWSGGTGMAFLASPVAMGTDWDYRPGGSTFNYLAGTVDHELGHSLSRRHSPCGGAGSPDPDYPYADGSIGVPGYDLWAQAGQPVNYDPSNTADVMAYCGYTWVSDYCYKKVLDYRLSGQDPTISTPAPGAAAQDCLLVWGTMTDGVMTLNPGFSLQTMPTAPEKGATYKVELLDAAGGVIGQAKFEPKPSCENGGRSMGFALAVPLTASKAGATGATNGNPALPALSGLRVTRNGETLAAREVPKGATAQEALASGASASSAAANAFTLKEGGVRFTWDATKYPMAMIRNDKGQVIAFARGGAIDLPTQSRRLEVDFSDGATSFKQAIDVQ</sequence>
<feature type="domain" description="IPT/TIG" evidence="2">
    <location>
        <begin position="35"/>
        <end position="114"/>
    </location>
</feature>
<dbReference type="Pfam" id="PF01833">
    <property type="entry name" value="TIG"/>
    <property type="match status" value="8"/>
</dbReference>
<feature type="domain" description="IPT/TIG" evidence="2">
    <location>
        <begin position="1592"/>
        <end position="1671"/>
    </location>
</feature>
<name>A0ABQ5QFD8_9BACT</name>
<organism evidence="3 4">
    <name type="scientific">Geothrix limicola</name>
    <dbReference type="NCBI Taxonomy" id="2927978"/>
    <lineage>
        <taxon>Bacteria</taxon>
        <taxon>Pseudomonadati</taxon>
        <taxon>Acidobacteriota</taxon>
        <taxon>Holophagae</taxon>
        <taxon>Holophagales</taxon>
        <taxon>Holophagaceae</taxon>
        <taxon>Geothrix</taxon>
    </lineage>
</organism>
<feature type="domain" description="IPT/TIG" evidence="2">
    <location>
        <begin position="1509"/>
        <end position="1589"/>
    </location>
</feature>
<feature type="region of interest" description="Disordered" evidence="1">
    <location>
        <begin position="25"/>
        <end position="44"/>
    </location>
</feature>
<dbReference type="PROSITE" id="PS51257">
    <property type="entry name" value="PROKAR_LIPOPROTEIN"/>
    <property type="match status" value="1"/>
</dbReference>
<dbReference type="InterPro" id="IPR002909">
    <property type="entry name" value="IPT_dom"/>
</dbReference>
<evidence type="ECO:0000313" key="3">
    <source>
        <dbReference type="EMBL" id="GLH72764.1"/>
    </source>
</evidence>
<dbReference type="Gene3D" id="2.60.40.10">
    <property type="entry name" value="Immunoglobulins"/>
    <property type="match status" value="10"/>
</dbReference>
<gene>
    <name evidence="3" type="ORF">GETHLI_12660</name>
</gene>
<reference evidence="3 4" key="1">
    <citation type="journal article" date="2023" name="Antonie Van Leeuwenhoek">
        <title>Mesoterricola silvestris gen. nov., sp. nov., Mesoterricola sediminis sp. nov., Geothrix oryzae sp. nov., Geothrix edaphica sp. nov., Geothrix rubra sp. nov., and Geothrix limicola sp. nov., six novel members of Acidobacteriota isolated from soils.</title>
        <authorList>
            <person name="Itoh H."/>
            <person name="Sugisawa Y."/>
            <person name="Mise K."/>
            <person name="Xu Z."/>
            <person name="Kuniyasu M."/>
            <person name="Ushijima N."/>
            <person name="Kawano K."/>
            <person name="Kobayashi E."/>
            <person name="Shiratori Y."/>
            <person name="Masuda Y."/>
            <person name="Senoo K."/>
        </authorList>
    </citation>
    <scope>NUCLEOTIDE SEQUENCE [LARGE SCALE GENOMIC DNA]</scope>
    <source>
        <strain evidence="3 4">Red804</strain>
    </source>
</reference>
<accession>A0ABQ5QFD8</accession>
<dbReference type="SUPFAM" id="SSF55486">
    <property type="entry name" value="Metalloproteases ('zincins'), catalytic domain"/>
    <property type="match status" value="1"/>
</dbReference>
<comment type="caution">
    <text evidence="3">The sequence shown here is derived from an EMBL/GenBank/DDBJ whole genome shotgun (WGS) entry which is preliminary data.</text>
</comment>
<keyword evidence="4" id="KW-1185">Reference proteome</keyword>
<evidence type="ECO:0000259" key="2">
    <source>
        <dbReference type="SMART" id="SM00429"/>
    </source>
</evidence>
<evidence type="ECO:0000313" key="4">
    <source>
        <dbReference type="Proteomes" id="UP001165069"/>
    </source>
</evidence>
<dbReference type="EMBL" id="BSDE01000002">
    <property type="protein sequence ID" value="GLH72764.1"/>
    <property type="molecule type" value="Genomic_DNA"/>
</dbReference>